<accession>A0ABR7PDP4</accession>
<gene>
    <name evidence="1" type="ORF">H8712_12605</name>
</gene>
<organism evidence="1 2">
    <name type="scientific">Blautia stercoris</name>
    <dbReference type="NCBI Taxonomy" id="871664"/>
    <lineage>
        <taxon>Bacteria</taxon>
        <taxon>Bacillati</taxon>
        <taxon>Bacillota</taxon>
        <taxon>Clostridia</taxon>
        <taxon>Lachnospirales</taxon>
        <taxon>Lachnospiraceae</taxon>
        <taxon>Blautia</taxon>
    </lineage>
</organism>
<reference evidence="1 2" key="1">
    <citation type="submission" date="2020-08" db="EMBL/GenBank/DDBJ databases">
        <title>Genome public.</title>
        <authorList>
            <person name="Liu C."/>
            <person name="Sun Q."/>
        </authorList>
    </citation>
    <scope>NUCLEOTIDE SEQUENCE [LARGE SCALE GENOMIC DNA]</scope>
    <source>
        <strain evidence="1 2">3_YM_SP_D4_24.mj</strain>
    </source>
</reference>
<comment type="caution">
    <text evidence="1">The sequence shown here is derived from an EMBL/GenBank/DDBJ whole genome shotgun (WGS) entry which is preliminary data.</text>
</comment>
<evidence type="ECO:0000313" key="1">
    <source>
        <dbReference type="EMBL" id="MBC8629439.1"/>
    </source>
</evidence>
<dbReference type="Gene3D" id="1.20.58.1290">
    <property type="entry name" value="CarD-like, C-terminal domain"/>
    <property type="match status" value="1"/>
</dbReference>
<dbReference type="Proteomes" id="UP000661649">
    <property type="component" value="Unassembled WGS sequence"/>
</dbReference>
<protein>
    <submittedName>
        <fullName evidence="1">Uncharacterized protein</fullName>
    </submittedName>
</protein>
<name>A0ABR7PDP4_9FIRM</name>
<dbReference type="InterPro" id="IPR042215">
    <property type="entry name" value="CarD-like_C"/>
</dbReference>
<keyword evidence="2" id="KW-1185">Reference proteome</keyword>
<sequence length="47" mass="5803">MQRHRKKVPIVDERYFDIAENRLYSELELVLGKNRNEIYELIKSYCE</sequence>
<dbReference type="EMBL" id="JACRTP010000005">
    <property type="protein sequence ID" value="MBC8629439.1"/>
    <property type="molecule type" value="Genomic_DNA"/>
</dbReference>
<proteinExistence type="predicted"/>
<evidence type="ECO:0000313" key="2">
    <source>
        <dbReference type="Proteomes" id="UP000661649"/>
    </source>
</evidence>